<evidence type="ECO:0000313" key="3">
    <source>
        <dbReference type="EMBL" id="EAQ10883.1"/>
    </source>
</evidence>
<feature type="compositionally biased region" description="Polar residues" evidence="2">
    <location>
        <begin position="392"/>
        <end position="401"/>
    </location>
</feature>
<evidence type="ECO:0000256" key="2">
    <source>
        <dbReference type="SAM" id="MobiDB-lite"/>
    </source>
</evidence>
<dbReference type="Proteomes" id="UP000002931">
    <property type="component" value="Unassembled WGS sequence"/>
</dbReference>
<feature type="region of interest" description="Disordered" evidence="2">
    <location>
        <begin position="368"/>
        <end position="412"/>
    </location>
</feature>
<accession>A3VLJ5</accession>
<dbReference type="RefSeq" id="WP_008335800.1">
    <property type="nucleotide sequence ID" value="NZ_CH902580.1"/>
</dbReference>
<dbReference type="GO" id="GO:0016779">
    <property type="term" value="F:nucleotidyltransferase activity"/>
    <property type="evidence" value="ECO:0007669"/>
    <property type="project" value="InterPro"/>
</dbReference>
<keyword evidence="1" id="KW-0051">Antiviral defense</keyword>
<evidence type="ECO:0000313" key="4">
    <source>
        <dbReference type="Proteomes" id="UP000002931"/>
    </source>
</evidence>
<gene>
    <name evidence="3" type="ORF">RB2654_21983</name>
</gene>
<comment type="caution">
    <text evidence="3">The sequence shown here is derived from an EMBL/GenBank/DDBJ whole genome shotgun (WGS) entry which is preliminary data.</text>
</comment>
<name>A3VLJ5_9RHOB</name>
<evidence type="ECO:0000256" key="1">
    <source>
        <dbReference type="ARBA" id="ARBA00023118"/>
    </source>
</evidence>
<dbReference type="eggNOG" id="ENOG502ZAFG">
    <property type="taxonomic scope" value="Bacteria"/>
</dbReference>
<dbReference type="OrthoDB" id="1118920at2"/>
<dbReference type="HOGENOM" id="CLU_658376_0_0_5"/>
<organism evidence="3 4">
    <name type="scientific">Maritimibacter alkaliphilus HTCC2654</name>
    <dbReference type="NCBI Taxonomy" id="314271"/>
    <lineage>
        <taxon>Bacteria</taxon>
        <taxon>Pseudomonadati</taxon>
        <taxon>Pseudomonadota</taxon>
        <taxon>Alphaproteobacteria</taxon>
        <taxon>Rhodobacterales</taxon>
        <taxon>Roseobacteraceae</taxon>
        <taxon>Maritimibacter</taxon>
    </lineage>
</organism>
<dbReference type="AlphaFoldDB" id="A3VLJ5"/>
<dbReference type="CDD" id="cd05400">
    <property type="entry name" value="NT_2-5OAS_ClassI-CCAase"/>
    <property type="match status" value="1"/>
</dbReference>
<dbReference type="EMBL" id="AAMT01000023">
    <property type="protein sequence ID" value="EAQ10883.1"/>
    <property type="molecule type" value="Genomic_DNA"/>
</dbReference>
<dbReference type="STRING" id="314271.RB2654_21983"/>
<proteinExistence type="predicted"/>
<evidence type="ECO:0008006" key="5">
    <source>
        <dbReference type="Google" id="ProtNLM"/>
    </source>
</evidence>
<dbReference type="InterPro" id="IPR006116">
    <property type="entry name" value="NT_2-5OAS_ClassI-CCAase"/>
</dbReference>
<protein>
    <recommendedName>
        <fullName evidence="5">Nucleotidyltransferase</fullName>
    </recommendedName>
</protein>
<feature type="compositionally biased region" description="Basic residues" evidence="2">
    <location>
        <begin position="402"/>
        <end position="412"/>
    </location>
</feature>
<reference evidence="3 4" key="1">
    <citation type="journal article" date="2010" name="J. Bacteriol.">
        <title>Genome sequences of Pelagibaca bermudensis HTCC2601T and Maritimibacter alkaliphilus HTCC2654T, the type strains of two marine Roseobacter genera.</title>
        <authorList>
            <person name="Thrash J.C."/>
            <person name="Cho J.C."/>
            <person name="Ferriera S."/>
            <person name="Johnson J."/>
            <person name="Vergin K.L."/>
            <person name="Giovannoni S.J."/>
        </authorList>
    </citation>
    <scope>NUCLEOTIDE SEQUENCE [LARGE SCALE GENOMIC DNA]</scope>
    <source>
        <strain evidence="3 4">HTCC2654</strain>
    </source>
</reference>
<sequence length="412" mass="46820">MPLDATSPGLDALLLATALQLELSDRDLRVADKRYLHIPEHLQRPTSRLRKLMDSARVYPQGSRAIGATIVNGADEDRFDLDAILEFYRPQGWTPRDVLDELFIAFQGFPDVKKIERCTRCIQLQFAFMHLDVTPMDPHPEPRHERVGQIFHSPDRGSDETHDVNPFGFIQWFKANVGPANKVFLDQVAKTRSGLELTGRLEPGTLYADADIDDLPDPIDPIRDTPQVIALKLMKRYLNRRYANRDLKRPVSIYLSKIAALLPAHPYGLCAQLENYAGELNRRMTLAIETGQWPEERNPEFHPENFNDRWPPTVQDMRVFSSDLKHLIHELSRARHSELIDIQKIFDDLFGERITEKAVRSYADGLAGAAPTSSYERGKGFVASPGLLRPADTSQPTTSQARPHHFHPGKLK</sequence>
<dbReference type="GO" id="GO:0051607">
    <property type="term" value="P:defense response to virus"/>
    <property type="evidence" value="ECO:0007669"/>
    <property type="project" value="UniProtKB-KW"/>
</dbReference>
<keyword evidence="4" id="KW-1185">Reference proteome</keyword>